<evidence type="ECO:0008006" key="5">
    <source>
        <dbReference type="Google" id="ProtNLM"/>
    </source>
</evidence>
<dbReference type="RefSeq" id="WP_301233409.1">
    <property type="nucleotide sequence ID" value="NZ_QAIC01000025.1"/>
</dbReference>
<dbReference type="AlphaFoldDB" id="A0AAW7MHD8"/>
<keyword evidence="3" id="KW-1185">Reference proteome</keyword>
<accession>A0AAW7MHD8</accession>
<dbReference type="InterPro" id="IPR008567">
    <property type="entry name" value="BKACE"/>
</dbReference>
<proteinExistence type="predicted"/>
<evidence type="ECO:0000313" key="1">
    <source>
        <dbReference type="EMBL" id="MDN4572105.1"/>
    </source>
</evidence>
<organism evidence="1 4">
    <name type="scientific">Pandoraea cepalis</name>
    <dbReference type="NCBI Taxonomy" id="2508294"/>
    <lineage>
        <taxon>Bacteria</taxon>
        <taxon>Pseudomonadati</taxon>
        <taxon>Pseudomonadota</taxon>
        <taxon>Betaproteobacteria</taxon>
        <taxon>Burkholderiales</taxon>
        <taxon>Burkholderiaceae</taxon>
        <taxon>Pandoraea</taxon>
    </lineage>
</organism>
<reference evidence="1" key="1">
    <citation type="submission" date="2018-04" db="EMBL/GenBank/DDBJ databases">
        <authorList>
            <person name="Jy Z."/>
        </authorList>
    </citation>
    <scope>NUCLEOTIDE SEQUENCE</scope>
    <source>
        <strain evidence="2">AS13</strain>
        <strain evidence="1">LA18</strain>
    </source>
</reference>
<dbReference type="InterPro" id="IPR013785">
    <property type="entry name" value="Aldolase_TIM"/>
</dbReference>
<sequence>MPVSSTVALQDRPVVIEAAICPYRAMAPVWDVHGMINESKACIAAGAAIIHHHHDMRFDSAASIDEMLTMGRAVKAAHPQAMLYPDFLSGNVVGEWIAHFAPLTHAGVMDFCPVDPGGAFSGQLDDAGAPMGSNKVRFTFDDANATLRAANDCKLPLTVGVSEPFNLRWALAQHAIGALPVGSMIKLYFGGEYSLIKIGRRALNFGLPPTTAALDAYVSMLEGTGLPWSVGVMGDALLDTPIARHALQLGGHLRVGIEDAAGRSDMTNREMVEVAVALAQSVGRPVATPDQARCVLGLDPVTERLAG</sequence>
<protein>
    <recommendedName>
        <fullName evidence="5">3-keto-5-aminohexanoate cleavage protein</fullName>
    </recommendedName>
</protein>
<dbReference type="EMBL" id="QAIC01000025">
    <property type="protein sequence ID" value="MDN4572105.1"/>
    <property type="molecule type" value="Genomic_DNA"/>
</dbReference>
<gene>
    <name evidence="1" type="ORF">DBA34_02305</name>
    <name evidence="2" type="ORF">DBB29_01270</name>
</gene>
<dbReference type="GO" id="GO:0043720">
    <property type="term" value="F:3-keto-5-aminohexanoate cleavage activity"/>
    <property type="evidence" value="ECO:0007669"/>
    <property type="project" value="InterPro"/>
</dbReference>
<evidence type="ECO:0000313" key="3">
    <source>
        <dbReference type="Proteomes" id="UP001172788"/>
    </source>
</evidence>
<evidence type="ECO:0000313" key="2">
    <source>
        <dbReference type="EMBL" id="MDN4576761.1"/>
    </source>
</evidence>
<evidence type="ECO:0000313" key="4">
    <source>
        <dbReference type="Proteomes" id="UP001172791"/>
    </source>
</evidence>
<dbReference type="Pfam" id="PF05853">
    <property type="entry name" value="BKACE"/>
    <property type="match status" value="1"/>
</dbReference>
<dbReference type="Gene3D" id="3.20.20.70">
    <property type="entry name" value="Aldolase class I"/>
    <property type="match status" value="1"/>
</dbReference>
<dbReference type="Proteomes" id="UP001172788">
    <property type="component" value="Unassembled WGS sequence"/>
</dbReference>
<dbReference type="Proteomes" id="UP001172791">
    <property type="component" value="Unassembled WGS sequence"/>
</dbReference>
<comment type="caution">
    <text evidence="1">The sequence shown here is derived from an EMBL/GenBank/DDBJ whole genome shotgun (WGS) entry which is preliminary data.</text>
</comment>
<dbReference type="EMBL" id="QAID01000024">
    <property type="protein sequence ID" value="MDN4576761.1"/>
    <property type="molecule type" value="Genomic_DNA"/>
</dbReference>
<name>A0AAW7MHD8_9BURK</name>